<evidence type="ECO:0000256" key="1">
    <source>
        <dbReference type="ARBA" id="ARBA00006538"/>
    </source>
</evidence>
<accession>G3B3G4</accession>
<feature type="domain" description="Acyl-CoA thioesterase-like N-terminal HotDog" evidence="3">
    <location>
        <begin position="41"/>
        <end position="125"/>
    </location>
</feature>
<dbReference type="InterPro" id="IPR049449">
    <property type="entry name" value="TesB_ACOT8-like_N"/>
</dbReference>
<reference evidence="5 6" key="1">
    <citation type="journal article" date="2011" name="Proc. Natl. Acad. Sci. U.S.A.">
        <title>Comparative genomics of xylose-fermenting fungi for enhanced biofuel production.</title>
        <authorList>
            <person name="Wohlbach D.J."/>
            <person name="Kuo A."/>
            <person name="Sato T.K."/>
            <person name="Potts K.M."/>
            <person name="Salamov A.A."/>
            <person name="LaButti K.M."/>
            <person name="Sun H."/>
            <person name="Clum A."/>
            <person name="Pangilinan J.L."/>
            <person name="Lindquist E.A."/>
            <person name="Lucas S."/>
            <person name="Lapidus A."/>
            <person name="Jin M."/>
            <person name="Gunawan C."/>
            <person name="Balan V."/>
            <person name="Dale B.E."/>
            <person name="Jeffries T.W."/>
            <person name="Zinkel R."/>
            <person name="Barry K.W."/>
            <person name="Grigoriev I.V."/>
            <person name="Gasch A.P."/>
        </authorList>
    </citation>
    <scope>NUCLEOTIDE SEQUENCE [LARGE SCALE GENOMIC DNA]</scope>
    <source>
        <strain evidence="6">ATCC 10573 / BCRC 21748 / CBS 615 / JCM 9827 / NBRC 10315 / NRRL Y-1498 / VKM Y-70</strain>
    </source>
</reference>
<dbReference type="PANTHER" id="PTHR11066">
    <property type="entry name" value="ACYL-COA THIOESTERASE"/>
    <property type="match status" value="1"/>
</dbReference>
<dbReference type="HOGENOM" id="CLU_032690_2_1_1"/>
<evidence type="ECO:0000259" key="3">
    <source>
        <dbReference type="Pfam" id="PF13622"/>
    </source>
</evidence>
<dbReference type="InterPro" id="IPR003703">
    <property type="entry name" value="Acyl_CoA_thio"/>
</dbReference>
<dbReference type="CDD" id="cd03445">
    <property type="entry name" value="Thioesterase_II_repeat2"/>
    <property type="match status" value="1"/>
</dbReference>
<evidence type="ECO:0000259" key="4">
    <source>
        <dbReference type="Pfam" id="PF20789"/>
    </source>
</evidence>
<dbReference type="Gene3D" id="2.40.160.210">
    <property type="entry name" value="Acyl-CoA thioesterase, double hotdog domain"/>
    <property type="match status" value="1"/>
</dbReference>
<dbReference type="InterPro" id="IPR049450">
    <property type="entry name" value="ACOT8-like_C"/>
</dbReference>
<keyword evidence="5" id="KW-0413">Isomerase</keyword>
<dbReference type="Pfam" id="PF13622">
    <property type="entry name" value="4HBT_3"/>
    <property type="match status" value="1"/>
</dbReference>
<dbReference type="InterPro" id="IPR042171">
    <property type="entry name" value="Acyl-CoA_hotdog"/>
</dbReference>
<dbReference type="STRING" id="590646.G3B3G4"/>
<comment type="similarity">
    <text evidence="1">Belongs to the C/M/P thioester hydrolase family.</text>
</comment>
<evidence type="ECO:0000313" key="5">
    <source>
        <dbReference type="EMBL" id="EGV64157.1"/>
    </source>
</evidence>
<dbReference type="EMBL" id="GL996521">
    <property type="protein sequence ID" value="EGV64157.1"/>
    <property type="molecule type" value="Genomic_DNA"/>
</dbReference>
<dbReference type="SUPFAM" id="SSF54637">
    <property type="entry name" value="Thioesterase/thiol ester dehydrase-isomerase"/>
    <property type="match status" value="2"/>
</dbReference>
<dbReference type="RefSeq" id="XP_006686471.1">
    <property type="nucleotide sequence ID" value="XM_006686408.1"/>
</dbReference>
<dbReference type="eggNOG" id="KOG3016">
    <property type="taxonomic scope" value="Eukaryota"/>
</dbReference>
<dbReference type="PANTHER" id="PTHR11066:SF34">
    <property type="entry name" value="ACYL-COENZYME A THIOESTERASE 8"/>
    <property type="match status" value="1"/>
</dbReference>
<dbReference type="KEGG" id="cten:18247310"/>
<dbReference type="GO" id="GO:0005782">
    <property type="term" value="C:peroxisomal matrix"/>
    <property type="evidence" value="ECO:0007669"/>
    <property type="project" value="UniProtKB-SubCell"/>
</dbReference>
<sequence>MVSLQQVYENRDQCVMEEKFSLLKVDGTESTYVGKYPLEPYMEGARGTYGGEVIAQSALAAYETVTDSTFQLSSLHSYFLKAGSHESPMRYEVLTTSAGKSFTSKTVNVYQSHNNQHVLVMTCLFAANNSISQRQSDYKSGKSKRFPYQFQSSPGSIFSQYRKGLEEMDDLIPVQHTHDLVEHALPRLYLEKPKKLEMPGEIGDRRLGFFTRILDELPQDAAKVNRIKVADLLYLSDSLYLGLIMRTLGFPISPSSHEFFRVSLDHSVFIHDMDFDPTNYMFVGYRFVRMSNSRVLCFVQFFDLDGKQIATVTQEGLIDLPKYITDGVKL</sequence>
<dbReference type="InterPro" id="IPR029069">
    <property type="entry name" value="HotDog_dom_sf"/>
</dbReference>
<dbReference type="GO" id="GO:0009062">
    <property type="term" value="P:fatty acid catabolic process"/>
    <property type="evidence" value="ECO:0007669"/>
    <property type="project" value="TreeGrafter"/>
</dbReference>
<feature type="domain" description="Acyl-CoA thioesterase-like C-terminal" evidence="4">
    <location>
        <begin position="225"/>
        <end position="318"/>
    </location>
</feature>
<keyword evidence="6" id="KW-1185">Reference proteome</keyword>
<dbReference type="AlphaFoldDB" id="G3B3G4"/>
<evidence type="ECO:0000256" key="2">
    <source>
        <dbReference type="ARBA" id="ARBA00022801"/>
    </source>
</evidence>
<dbReference type="OrthoDB" id="68328at2759"/>
<dbReference type="GO" id="GO:0016853">
    <property type="term" value="F:isomerase activity"/>
    <property type="evidence" value="ECO:0007669"/>
    <property type="project" value="UniProtKB-KW"/>
</dbReference>
<dbReference type="CDD" id="cd03444">
    <property type="entry name" value="Thioesterase_II_repeat1"/>
    <property type="match status" value="1"/>
</dbReference>
<keyword evidence="2" id="KW-0378">Hydrolase</keyword>
<dbReference type="GO" id="GO:0006637">
    <property type="term" value="P:acyl-CoA metabolic process"/>
    <property type="evidence" value="ECO:0007669"/>
    <property type="project" value="InterPro"/>
</dbReference>
<gene>
    <name evidence="5" type="ORF">CANTEDRAFT_114202</name>
</gene>
<dbReference type="Pfam" id="PF20789">
    <property type="entry name" value="4HBT_3C"/>
    <property type="match status" value="1"/>
</dbReference>
<dbReference type="GO" id="GO:0047617">
    <property type="term" value="F:fatty acyl-CoA hydrolase activity"/>
    <property type="evidence" value="ECO:0007669"/>
    <property type="project" value="InterPro"/>
</dbReference>
<proteinExistence type="inferred from homology"/>
<name>G3B3G4_CANTC</name>
<dbReference type="GeneID" id="18247310"/>
<organism evidence="6">
    <name type="scientific">Candida tenuis (strain ATCC 10573 / BCRC 21748 / CBS 615 / JCM 9827 / NBRC 10315 / NRRL Y-1498 / VKM Y-70)</name>
    <name type="common">Yeast</name>
    <name type="synonym">Yamadazyma tenuis</name>
    <dbReference type="NCBI Taxonomy" id="590646"/>
    <lineage>
        <taxon>Eukaryota</taxon>
        <taxon>Fungi</taxon>
        <taxon>Dikarya</taxon>
        <taxon>Ascomycota</taxon>
        <taxon>Saccharomycotina</taxon>
        <taxon>Pichiomycetes</taxon>
        <taxon>Debaryomycetaceae</taxon>
        <taxon>Yamadazyma</taxon>
    </lineage>
</organism>
<protein>
    <submittedName>
        <fullName evidence="5">Thioesterase/thiol ester dehydrase-isomerase</fullName>
    </submittedName>
</protein>
<evidence type="ECO:0000313" key="6">
    <source>
        <dbReference type="Proteomes" id="UP000000707"/>
    </source>
</evidence>
<dbReference type="Proteomes" id="UP000000707">
    <property type="component" value="Unassembled WGS sequence"/>
</dbReference>